<dbReference type="Pfam" id="PF13499">
    <property type="entry name" value="EF-hand_7"/>
    <property type="match status" value="1"/>
</dbReference>
<dbReference type="Proteomes" id="UP000324974">
    <property type="component" value="Chromosome"/>
</dbReference>
<dbReference type="Gene3D" id="1.10.238.10">
    <property type="entry name" value="EF-hand"/>
    <property type="match status" value="1"/>
</dbReference>
<dbReference type="PROSITE" id="PS50222">
    <property type="entry name" value="EF_HAND_2"/>
    <property type="match status" value="2"/>
</dbReference>
<dbReference type="InterPro" id="IPR002048">
    <property type="entry name" value="EF_hand_dom"/>
</dbReference>
<feature type="domain" description="EF-hand" evidence="1">
    <location>
        <begin position="70"/>
        <end position="92"/>
    </location>
</feature>
<dbReference type="CDD" id="cd00051">
    <property type="entry name" value="EFh"/>
    <property type="match status" value="1"/>
</dbReference>
<proteinExistence type="predicted"/>
<evidence type="ECO:0000313" key="3">
    <source>
        <dbReference type="Proteomes" id="UP000324974"/>
    </source>
</evidence>
<dbReference type="KEGG" id="lrs:PX52LOC_04445"/>
<sequence length="92" mass="10516">MPDEGNISEILMKVRRVVDARFGGDIRAAFDHYDTNRNGLMSMSELNALLADAGVGFWLTRWSWVNGVAHDLDANQDGRVSWAEFEDRFRRV</sequence>
<dbReference type="SUPFAM" id="SSF47473">
    <property type="entry name" value="EF-hand"/>
    <property type="match status" value="1"/>
</dbReference>
<accession>A0A5C1AHI1</accession>
<dbReference type="GO" id="GO:0005509">
    <property type="term" value="F:calcium ion binding"/>
    <property type="evidence" value="ECO:0007669"/>
    <property type="project" value="InterPro"/>
</dbReference>
<evidence type="ECO:0000313" key="2">
    <source>
        <dbReference type="EMBL" id="QEL17456.1"/>
    </source>
</evidence>
<keyword evidence="3" id="KW-1185">Reference proteome</keyword>
<evidence type="ECO:0000259" key="1">
    <source>
        <dbReference type="PROSITE" id="PS50222"/>
    </source>
</evidence>
<dbReference type="AlphaFoldDB" id="A0A5C1AHI1"/>
<dbReference type="RefSeq" id="WP_149112064.1">
    <property type="nucleotide sequence ID" value="NZ_CP042425.1"/>
</dbReference>
<reference evidence="3" key="1">
    <citation type="submission" date="2019-08" db="EMBL/GenBank/DDBJ databases">
        <title>Limnoglobus roseus gen. nov., sp. nov., a novel freshwater planctomycete with a giant genome from the family Gemmataceae.</title>
        <authorList>
            <person name="Kulichevskaya I.S."/>
            <person name="Naumoff D.G."/>
            <person name="Miroshnikov K."/>
            <person name="Ivanova A."/>
            <person name="Philippov D.A."/>
            <person name="Hakobyan A."/>
            <person name="Rijpstra I.C."/>
            <person name="Sinninghe Damste J.S."/>
            <person name="Liesack W."/>
            <person name="Dedysh S.N."/>
        </authorList>
    </citation>
    <scope>NUCLEOTIDE SEQUENCE [LARGE SCALE GENOMIC DNA]</scope>
    <source>
        <strain evidence="3">PX52</strain>
    </source>
</reference>
<name>A0A5C1AHI1_9BACT</name>
<organism evidence="2 3">
    <name type="scientific">Limnoglobus roseus</name>
    <dbReference type="NCBI Taxonomy" id="2598579"/>
    <lineage>
        <taxon>Bacteria</taxon>
        <taxon>Pseudomonadati</taxon>
        <taxon>Planctomycetota</taxon>
        <taxon>Planctomycetia</taxon>
        <taxon>Gemmatales</taxon>
        <taxon>Gemmataceae</taxon>
        <taxon>Limnoglobus</taxon>
    </lineage>
</organism>
<protein>
    <submittedName>
        <fullName evidence="2">EF-hand domain-containing protein</fullName>
    </submittedName>
</protein>
<dbReference type="PROSITE" id="PS00018">
    <property type="entry name" value="EF_HAND_1"/>
    <property type="match status" value="2"/>
</dbReference>
<dbReference type="InterPro" id="IPR011992">
    <property type="entry name" value="EF-hand-dom_pair"/>
</dbReference>
<feature type="domain" description="EF-hand" evidence="1">
    <location>
        <begin position="21"/>
        <end position="56"/>
    </location>
</feature>
<dbReference type="EMBL" id="CP042425">
    <property type="protein sequence ID" value="QEL17456.1"/>
    <property type="molecule type" value="Genomic_DNA"/>
</dbReference>
<dbReference type="OrthoDB" id="1443945at2"/>
<dbReference type="InterPro" id="IPR018247">
    <property type="entry name" value="EF_Hand_1_Ca_BS"/>
</dbReference>
<dbReference type="SMART" id="SM00054">
    <property type="entry name" value="EFh"/>
    <property type="match status" value="2"/>
</dbReference>
<gene>
    <name evidence="2" type="ORF">PX52LOC_04445</name>
</gene>